<evidence type="ECO:0000256" key="3">
    <source>
        <dbReference type="ARBA" id="ARBA00022519"/>
    </source>
</evidence>
<dbReference type="STRING" id="1137799.GZ78_18685"/>
<feature type="transmembrane region" description="Helical" evidence="7">
    <location>
        <begin position="185"/>
        <end position="205"/>
    </location>
</feature>
<dbReference type="NCBIfam" id="TIGR00765">
    <property type="entry name" value="yihY_not_rbn"/>
    <property type="match status" value="1"/>
</dbReference>
<feature type="transmembrane region" description="Helical" evidence="7">
    <location>
        <begin position="103"/>
        <end position="122"/>
    </location>
</feature>
<dbReference type="eggNOG" id="COG1295">
    <property type="taxonomic scope" value="Bacteria"/>
</dbReference>
<dbReference type="RefSeq" id="WP_051786297.1">
    <property type="nucleotide sequence ID" value="NZ_JOKH01000004.1"/>
</dbReference>
<evidence type="ECO:0000256" key="1">
    <source>
        <dbReference type="ARBA" id="ARBA00004651"/>
    </source>
</evidence>
<feature type="transmembrane region" description="Helical" evidence="7">
    <location>
        <begin position="40"/>
        <end position="60"/>
    </location>
</feature>
<evidence type="ECO:0000256" key="2">
    <source>
        <dbReference type="ARBA" id="ARBA00022475"/>
    </source>
</evidence>
<dbReference type="HAMAP" id="MF_00672">
    <property type="entry name" value="UPF0761"/>
    <property type="match status" value="1"/>
</dbReference>
<proteinExistence type="inferred from homology"/>
<dbReference type="EMBL" id="JOKH01000004">
    <property type="protein sequence ID" value="KEQ16722.1"/>
    <property type="molecule type" value="Genomic_DNA"/>
</dbReference>
<keyword evidence="9" id="KW-1185">Reference proteome</keyword>
<name>A0A081NE49_9GAMM</name>
<dbReference type="GO" id="GO:0005886">
    <property type="term" value="C:plasma membrane"/>
    <property type="evidence" value="ECO:0007669"/>
    <property type="project" value="UniProtKB-SubCell"/>
</dbReference>
<protein>
    <recommendedName>
        <fullName evidence="7">UPF0761 membrane protein GZ78_18685</fullName>
    </recommendedName>
</protein>
<feature type="transmembrane region" description="Helical" evidence="7">
    <location>
        <begin position="217"/>
        <end position="239"/>
    </location>
</feature>
<accession>A0A081NE49</accession>
<evidence type="ECO:0000256" key="5">
    <source>
        <dbReference type="ARBA" id="ARBA00022989"/>
    </source>
</evidence>
<keyword evidence="6 7" id="KW-0472">Membrane</keyword>
<feature type="transmembrane region" description="Helical" evidence="7">
    <location>
        <begin position="245"/>
        <end position="274"/>
    </location>
</feature>
<evidence type="ECO:0000256" key="4">
    <source>
        <dbReference type="ARBA" id="ARBA00022692"/>
    </source>
</evidence>
<keyword evidence="5 7" id="KW-1133">Transmembrane helix</keyword>
<comment type="similarity">
    <text evidence="7">Belongs to the UPF0761 family.</text>
</comment>
<dbReference type="InterPro" id="IPR023679">
    <property type="entry name" value="UPF0761_bac"/>
</dbReference>
<dbReference type="Pfam" id="PF03631">
    <property type="entry name" value="Virul_fac_BrkB"/>
    <property type="match status" value="1"/>
</dbReference>
<dbReference type="OrthoDB" id="9808671at2"/>
<keyword evidence="3" id="KW-0997">Cell inner membrane</keyword>
<evidence type="ECO:0000313" key="8">
    <source>
        <dbReference type="EMBL" id="KEQ16722.1"/>
    </source>
</evidence>
<gene>
    <name evidence="8" type="ORF">GZ78_18685</name>
</gene>
<feature type="transmembrane region" description="Helical" evidence="7">
    <location>
        <begin position="143"/>
        <end position="165"/>
    </location>
</feature>
<dbReference type="AlphaFoldDB" id="A0A081NE49"/>
<sequence>MSGSRLSSTSPIQLVQWFRAFFLSVSETFFKHRCLDNAAALTYTTLFAVVPMMTVTYSMLSAIPSFQGVGETVQSFIFSHFVPTAGEQIQSYLSSFSQQARKLTGVGVAFLVVTAFMMLRTIDRAINQIWQVDRVRRGITGFLLYWAILSMGPFLIGVGFVLTSYLASLKLIADTTAYLGVDQWLLRLTPMLLSSIVFTLLYLAVPNRRVPFRHAFSGALVVAFLLELAKAGFALFITLSPSYHLIYGAFAAVPLFLLWIYLSWILVLFGAVLVRSFALSNQTRNEALPHLPGMLVVLNGFNEQFQKGMSLKLKQLHLDGWNLSLEDWELYTSYLLEQGIVSKNDLGEMILARDLRHLQFNTLCQQLPWSCPSDQELEAVDIQDKPEWFVQLLDRLKQLNEQQRSVLDCNLDHLFLQS</sequence>
<dbReference type="Proteomes" id="UP000028073">
    <property type="component" value="Unassembled WGS sequence"/>
</dbReference>
<dbReference type="InterPro" id="IPR017039">
    <property type="entry name" value="Virul_fac_BrkB"/>
</dbReference>
<keyword evidence="2 7" id="KW-1003">Cell membrane</keyword>
<evidence type="ECO:0000256" key="6">
    <source>
        <dbReference type="ARBA" id="ARBA00023136"/>
    </source>
</evidence>
<reference evidence="8 9" key="1">
    <citation type="submission" date="2014-06" db="EMBL/GenBank/DDBJ databases">
        <title>Whole Genome Sequences of Three Symbiotic Endozoicomonas Bacteria.</title>
        <authorList>
            <person name="Neave M.J."/>
            <person name="Apprill A."/>
            <person name="Voolstra C.R."/>
        </authorList>
    </citation>
    <scope>NUCLEOTIDE SEQUENCE [LARGE SCALE GENOMIC DNA]</scope>
    <source>
        <strain evidence="8 9">DSM 25634</strain>
    </source>
</reference>
<evidence type="ECO:0000313" key="9">
    <source>
        <dbReference type="Proteomes" id="UP000028073"/>
    </source>
</evidence>
<dbReference type="PANTHER" id="PTHR30213:SF0">
    <property type="entry name" value="UPF0761 MEMBRANE PROTEIN YIHY"/>
    <property type="match status" value="1"/>
</dbReference>
<comment type="subcellular location">
    <subcellularLocation>
        <location evidence="1 7">Cell membrane</location>
        <topology evidence="1 7">Multi-pass membrane protein</topology>
    </subcellularLocation>
</comment>
<evidence type="ECO:0000256" key="7">
    <source>
        <dbReference type="HAMAP-Rule" id="MF_00672"/>
    </source>
</evidence>
<dbReference type="PANTHER" id="PTHR30213">
    <property type="entry name" value="INNER MEMBRANE PROTEIN YHJD"/>
    <property type="match status" value="1"/>
</dbReference>
<keyword evidence="4 7" id="KW-0812">Transmembrane</keyword>
<comment type="caution">
    <text evidence="8">The sequence shown here is derived from an EMBL/GenBank/DDBJ whole genome shotgun (WGS) entry which is preliminary data.</text>
</comment>
<organism evidence="8 9">
    <name type="scientific">Endozoicomonas numazuensis</name>
    <dbReference type="NCBI Taxonomy" id="1137799"/>
    <lineage>
        <taxon>Bacteria</taxon>
        <taxon>Pseudomonadati</taxon>
        <taxon>Pseudomonadota</taxon>
        <taxon>Gammaproteobacteria</taxon>
        <taxon>Oceanospirillales</taxon>
        <taxon>Endozoicomonadaceae</taxon>
        <taxon>Endozoicomonas</taxon>
    </lineage>
</organism>